<feature type="transmembrane region" description="Helical" evidence="7">
    <location>
        <begin position="169"/>
        <end position="194"/>
    </location>
</feature>
<keyword evidence="2" id="KW-1003">Cell membrane</keyword>
<gene>
    <name evidence="8" type="ORF">ACFORF_00340</name>
</gene>
<evidence type="ECO:0000313" key="9">
    <source>
        <dbReference type="Proteomes" id="UP001595807"/>
    </source>
</evidence>
<evidence type="ECO:0000256" key="7">
    <source>
        <dbReference type="SAM" id="Phobius"/>
    </source>
</evidence>
<keyword evidence="3 7" id="KW-0812">Transmembrane</keyword>
<name>A0ABV8CTB0_9STRE</name>
<feature type="transmembrane region" description="Helical" evidence="7">
    <location>
        <begin position="206"/>
        <end position="229"/>
    </location>
</feature>
<protein>
    <submittedName>
        <fullName evidence="8">YihY/virulence factor BrkB family protein</fullName>
    </submittedName>
</protein>
<dbReference type="Pfam" id="PF03631">
    <property type="entry name" value="Virul_fac_BrkB"/>
    <property type="match status" value="1"/>
</dbReference>
<feature type="region of interest" description="Disordered" evidence="6">
    <location>
        <begin position="294"/>
        <end position="318"/>
    </location>
</feature>
<feature type="transmembrane region" description="Helical" evidence="7">
    <location>
        <begin position="88"/>
        <end position="108"/>
    </location>
</feature>
<evidence type="ECO:0000256" key="2">
    <source>
        <dbReference type="ARBA" id="ARBA00022475"/>
    </source>
</evidence>
<feature type="transmembrane region" description="Helical" evidence="7">
    <location>
        <begin position="129"/>
        <end position="149"/>
    </location>
</feature>
<evidence type="ECO:0000256" key="3">
    <source>
        <dbReference type="ARBA" id="ARBA00022692"/>
    </source>
</evidence>
<accession>A0ABV8CTB0</accession>
<dbReference type="PIRSF" id="PIRSF035875">
    <property type="entry name" value="RNase_BN"/>
    <property type="match status" value="1"/>
</dbReference>
<keyword evidence="5 7" id="KW-0472">Membrane</keyword>
<evidence type="ECO:0000256" key="5">
    <source>
        <dbReference type="ARBA" id="ARBA00023136"/>
    </source>
</evidence>
<feature type="transmembrane region" description="Helical" evidence="7">
    <location>
        <begin position="21"/>
        <end position="44"/>
    </location>
</feature>
<dbReference type="RefSeq" id="WP_380424203.1">
    <property type="nucleotide sequence ID" value="NZ_JBHRZV010000002.1"/>
</dbReference>
<comment type="caution">
    <text evidence="8">The sequence shown here is derived from an EMBL/GenBank/DDBJ whole genome shotgun (WGS) entry which is preliminary data.</text>
</comment>
<evidence type="ECO:0000313" key="8">
    <source>
        <dbReference type="EMBL" id="MFC3927081.1"/>
    </source>
</evidence>
<dbReference type="Proteomes" id="UP001595807">
    <property type="component" value="Unassembled WGS sequence"/>
</dbReference>
<keyword evidence="9" id="KW-1185">Reference proteome</keyword>
<comment type="subcellular location">
    <subcellularLocation>
        <location evidence="1">Cell membrane</location>
        <topology evidence="1">Multi-pass membrane protein</topology>
    </subcellularLocation>
</comment>
<sequence length="318" mass="35606">MKKVLNLPFIKNFLRFFQSAELEFTAVAVAYYLLISILPIFMLLASLLPYLQINAGDVLKVLQTVLPDQLYNSVAGIVSSILTQPSSGWIGVSIVTTLWTFSQSISVLQKAINKAYGMTDHRGMILSRIVGIIVGLILQFALIVTTLVATFGPTLVHLLHEHIPFDNDLYYTLLDLTLPATLGSLVAVLLFVYYLLPNVKIRKFRYILPGTIFVVVTLSTVSRLFSIYVSNFINRFSEFRFVSFFVVLVIMLWFIFITNVVIIGAIINASFQGIYEPEFQTRRSSVSAIVSKFSKKKGSGKELSQAKKSSSSHPRKVD</sequence>
<feature type="transmembrane region" description="Helical" evidence="7">
    <location>
        <begin position="241"/>
        <end position="267"/>
    </location>
</feature>
<dbReference type="InterPro" id="IPR017039">
    <property type="entry name" value="Virul_fac_BrkB"/>
</dbReference>
<evidence type="ECO:0000256" key="1">
    <source>
        <dbReference type="ARBA" id="ARBA00004651"/>
    </source>
</evidence>
<evidence type="ECO:0000256" key="6">
    <source>
        <dbReference type="SAM" id="MobiDB-lite"/>
    </source>
</evidence>
<organism evidence="8 9">
    <name type="scientific">Streptococcus caprae</name>
    <dbReference type="NCBI Taxonomy" id="1640501"/>
    <lineage>
        <taxon>Bacteria</taxon>
        <taxon>Bacillati</taxon>
        <taxon>Bacillota</taxon>
        <taxon>Bacilli</taxon>
        <taxon>Lactobacillales</taxon>
        <taxon>Streptococcaceae</taxon>
        <taxon>Streptococcus</taxon>
    </lineage>
</organism>
<keyword evidence="4 7" id="KW-1133">Transmembrane helix</keyword>
<dbReference type="EMBL" id="JBHRZV010000002">
    <property type="protein sequence ID" value="MFC3927081.1"/>
    <property type="molecule type" value="Genomic_DNA"/>
</dbReference>
<evidence type="ECO:0000256" key="4">
    <source>
        <dbReference type="ARBA" id="ARBA00022989"/>
    </source>
</evidence>
<dbReference type="PANTHER" id="PTHR30213">
    <property type="entry name" value="INNER MEMBRANE PROTEIN YHJD"/>
    <property type="match status" value="1"/>
</dbReference>
<dbReference type="PANTHER" id="PTHR30213:SF0">
    <property type="entry name" value="UPF0761 MEMBRANE PROTEIN YIHY"/>
    <property type="match status" value="1"/>
</dbReference>
<reference evidence="9" key="1">
    <citation type="journal article" date="2019" name="Int. J. Syst. Evol. Microbiol.">
        <title>The Global Catalogue of Microorganisms (GCM) 10K type strain sequencing project: providing services to taxonomists for standard genome sequencing and annotation.</title>
        <authorList>
            <consortium name="The Broad Institute Genomics Platform"/>
            <consortium name="The Broad Institute Genome Sequencing Center for Infectious Disease"/>
            <person name="Wu L."/>
            <person name="Ma J."/>
        </authorList>
    </citation>
    <scope>NUCLEOTIDE SEQUENCE [LARGE SCALE GENOMIC DNA]</scope>
    <source>
        <strain evidence="9">CCUG 67170</strain>
    </source>
</reference>
<proteinExistence type="predicted"/>